<gene>
    <name evidence="1" type="ORF">SVIM_LOCUS109817</name>
</gene>
<reference evidence="1" key="1">
    <citation type="submission" date="2019-03" db="EMBL/GenBank/DDBJ databases">
        <authorList>
            <person name="Mank J."/>
            <person name="Almeida P."/>
        </authorList>
    </citation>
    <scope>NUCLEOTIDE SEQUENCE</scope>
    <source>
        <strain evidence="1">78183</strain>
    </source>
</reference>
<accession>A0A6N2L343</accession>
<organism evidence="1">
    <name type="scientific">Salix viminalis</name>
    <name type="common">Common osier</name>
    <name type="synonym">Basket willow</name>
    <dbReference type="NCBI Taxonomy" id="40686"/>
    <lineage>
        <taxon>Eukaryota</taxon>
        <taxon>Viridiplantae</taxon>
        <taxon>Streptophyta</taxon>
        <taxon>Embryophyta</taxon>
        <taxon>Tracheophyta</taxon>
        <taxon>Spermatophyta</taxon>
        <taxon>Magnoliopsida</taxon>
        <taxon>eudicotyledons</taxon>
        <taxon>Gunneridae</taxon>
        <taxon>Pentapetalae</taxon>
        <taxon>rosids</taxon>
        <taxon>fabids</taxon>
        <taxon>Malpighiales</taxon>
        <taxon>Salicaceae</taxon>
        <taxon>Saliceae</taxon>
        <taxon>Salix</taxon>
    </lineage>
</organism>
<proteinExistence type="predicted"/>
<evidence type="ECO:0000313" key="1">
    <source>
        <dbReference type="EMBL" id="VFU29702.1"/>
    </source>
</evidence>
<dbReference type="EMBL" id="CAADRP010000557">
    <property type="protein sequence ID" value="VFU29702.1"/>
    <property type="molecule type" value="Genomic_DNA"/>
</dbReference>
<dbReference type="AlphaFoldDB" id="A0A6N2L343"/>
<sequence length="62" mass="7257">MSWHNVSKHHIQSTDRPYVDRKSIYVAKRTESTVCNARVNMKEQAVRKKEGILPQEPFYPGN</sequence>
<protein>
    <submittedName>
        <fullName evidence="1">Uncharacterized protein</fullName>
    </submittedName>
</protein>
<name>A0A6N2L343_SALVM</name>